<dbReference type="SUPFAM" id="SSF117782">
    <property type="entry name" value="YbjQ-like"/>
    <property type="match status" value="1"/>
</dbReference>
<dbReference type="Gene3D" id="3.30.110.70">
    <property type="entry name" value="Hypothetical protein apc22750. Chain B"/>
    <property type="match status" value="1"/>
</dbReference>
<dbReference type="EMBL" id="CP021474">
    <property type="protein sequence ID" value="ARW20093.1"/>
    <property type="molecule type" value="Genomic_DNA"/>
</dbReference>
<reference evidence="3" key="5">
    <citation type="submission" date="2020-11" db="EMBL/GenBank/DDBJ databases">
        <title>Antibiotic susceptibility profiles of Pediococcus pentosaceus from various origins and their implications for the safety assessment of strains with food-technology applications.</title>
        <authorList>
            <person name="Shani N."/>
            <person name="Oberhaensli S."/>
            <person name="Arias E."/>
        </authorList>
    </citation>
    <scope>NUCLEOTIDE SEQUENCE</scope>
    <source>
        <strain evidence="3">FAM 19164</strain>
    </source>
</reference>
<dbReference type="RefSeq" id="WP_011673189.1">
    <property type="nucleotide sequence ID" value="NZ_BEWQ01000007.1"/>
</dbReference>
<accession>A0A0Q0TTA3</accession>
<dbReference type="EMBL" id="JADOFV010000001">
    <property type="protein sequence ID" value="MBF7126774.1"/>
    <property type="molecule type" value="Genomic_DNA"/>
</dbReference>
<keyword evidence="6" id="KW-1185">Reference proteome</keyword>
<dbReference type="Proteomes" id="UP000743107">
    <property type="component" value="Unassembled WGS sequence"/>
</dbReference>
<reference evidence="2" key="3">
    <citation type="submission" date="2019-12" db="EMBL/GenBank/DDBJ databases">
        <title>SpeciesPrimer: A bioinformatics pipeline dedicated to the design of qPCR primers for the quantification of bacterial species.</title>
        <authorList>
            <person name="Dreier M."/>
            <person name="Berthoud H."/>
            <person name="Shani N."/>
            <person name="Wechsler D."/>
            <person name="Junier P."/>
        </authorList>
    </citation>
    <scope>NUCLEOTIDE SEQUENCE</scope>
    <source>
        <strain evidence="2">FAM13073</strain>
    </source>
</reference>
<reference evidence="2" key="2">
    <citation type="submission" date="2019-10" db="EMBL/GenBank/DDBJ databases">
        <authorList>
            <person name="Irmler S."/>
            <person name="Berthoud H."/>
            <person name="Roetschi A."/>
            <person name="Arias E."/>
            <person name="Shani N."/>
            <person name="Wuethrich D."/>
            <person name="Bruggmann R."/>
        </authorList>
    </citation>
    <scope>NUCLEOTIDE SEQUENCE</scope>
    <source>
        <strain evidence="2">FAM13073</strain>
    </source>
</reference>
<dbReference type="InterPro" id="IPR035439">
    <property type="entry name" value="UPF0145_dom_sf"/>
</dbReference>
<dbReference type="EMBL" id="CP118739">
    <property type="protein sequence ID" value="WEA57581.1"/>
    <property type="molecule type" value="Genomic_DNA"/>
</dbReference>
<dbReference type="SMR" id="A0A0Q0TTA3"/>
<evidence type="ECO:0008006" key="9">
    <source>
        <dbReference type="Google" id="ProtNLM"/>
    </source>
</evidence>
<dbReference type="Proteomes" id="UP000472573">
    <property type="component" value="Unassembled WGS sequence"/>
</dbReference>
<dbReference type="Proteomes" id="UP000196118">
    <property type="component" value="Chromosome"/>
</dbReference>
<dbReference type="OMA" id="FLVVHGY"/>
<accession>A0A8G1E6S8</accession>
<dbReference type="AlphaFoldDB" id="A0A0Q0TTA3"/>
<evidence type="ECO:0000313" key="5">
    <source>
        <dbReference type="Proteomes" id="UP000196118"/>
    </source>
</evidence>
<evidence type="ECO:0000313" key="8">
    <source>
        <dbReference type="Proteomes" id="UP001214131"/>
    </source>
</evidence>
<dbReference type="Proteomes" id="UP001214131">
    <property type="component" value="Chromosome"/>
</dbReference>
<name>A0A0Q0TTA3_PEDPE</name>
<evidence type="ECO:0000313" key="6">
    <source>
        <dbReference type="Proteomes" id="UP000472573"/>
    </source>
</evidence>
<dbReference type="EMBL" id="WENB01000001">
    <property type="protein sequence ID" value="KAF0414777.1"/>
    <property type="molecule type" value="Genomic_DNA"/>
</dbReference>
<evidence type="ECO:0000313" key="2">
    <source>
        <dbReference type="EMBL" id="KAF0414777.1"/>
    </source>
</evidence>
<organism evidence="3 7">
    <name type="scientific">Pediococcus pentosaceus</name>
    <dbReference type="NCBI Taxonomy" id="1255"/>
    <lineage>
        <taxon>Bacteria</taxon>
        <taxon>Bacillati</taxon>
        <taxon>Bacillota</taxon>
        <taxon>Bacilli</taxon>
        <taxon>Lactobacillales</taxon>
        <taxon>Lactobacillaceae</taxon>
        <taxon>Pediococcus</taxon>
    </lineage>
</organism>
<evidence type="ECO:0000313" key="3">
    <source>
        <dbReference type="EMBL" id="MBF7126774.1"/>
    </source>
</evidence>
<evidence type="ECO:0000313" key="1">
    <source>
        <dbReference type="EMBL" id="ARW20093.1"/>
    </source>
</evidence>
<protein>
    <recommendedName>
        <fullName evidence="9">Heavy metal-binding domain-containing protein</fullName>
    </recommendedName>
</protein>
<reference evidence="6" key="4">
    <citation type="submission" date="2020-03" db="EMBL/GenBank/DDBJ databases">
        <title>SpeciesPrimer: A bioinformatics pipeline dedicated to the design of qPCR primers for the quantification of bacterial species.</title>
        <authorList>
            <person name="Dreier M."/>
            <person name="Berthoud H."/>
            <person name="Shani N."/>
            <person name="Wechsler D."/>
            <person name="Junier P."/>
        </authorList>
    </citation>
    <scope>NUCLEOTIDE SEQUENCE [LARGE SCALE GENOMIC DNA]</scope>
    <source>
        <strain evidence="6">FAM13073</strain>
    </source>
</reference>
<evidence type="ECO:0000313" key="4">
    <source>
        <dbReference type="EMBL" id="WEA57581.1"/>
    </source>
</evidence>
<reference evidence="1 5" key="1">
    <citation type="submission" date="2017-05" db="EMBL/GenBank/DDBJ databases">
        <title>Genome sequence of Pediococcus pentosaceus strain SRCM100892.</title>
        <authorList>
            <person name="Cho S.H."/>
        </authorList>
    </citation>
    <scope>NUCLEOTIDE SEQUENCE [LARGE SCALE GENOMIC DNA]</scope>
    <source>
        <strain evidence="1 5">SRCM100892</strain>
    </source>
</reference>
<evidence type="ECO:0000313" key="7">
    <source>
        <dbReference type="Proteomes" id="UP000743107"/>
    </source>
</evidence>
<gene>
    <name evidence="2" type="ORF">GBO79_00180</name>
    <name evidence="3" type="ORF">ITQ97_02840</name>
    <name evidence="4" type="ORF">PWB86_01455</name>
    <name evidence="1" type="ORF">S100892_01524</name>
</gene>
<reference evidence="4 8" key="6">
    <citation type="submission" date="2023-02" db="EMBL/GenBank/DDBJ databases">
        <title>Comparative genomics and fermentation flavor characterization of five lactic acid bacteria reveal flavor biosynthesis metabolic pathways in fermented muskmelon puree.</title>
        <authorList>
            <person name="Yuan L."/>
            <person name="Li M."/>
            <person name="Xu X."/>
            <person name="Lao F."/>
            <person name="Wu J."/>
        </authorList>
    </citation>
    <scope>NUCLEOTIDE SEQUENCE [LARGE SCALE GENOMIC DNA]</scope>
    <source>
        <strain evidence="4 8">Ca-4</strain>
    </source>
</reference>
<proteinExistence type="predicted"/>
<dbReference type="GeneID" id="33062118"/>
<sequence>MFITTEGINAGYTIKDVVEATSSLMLASEDIDKYNMFDQLFDEAKQKLKKKADLLEGDGIIGLKYNTEVVEVNGAPKFLVVHGYGTVILIDK</sequence>